<feature type="domain" description="TadE-like" evidence="2">
    <location>
        <begin position="11"/>
        <end position="53"/>
    </location>
</feature>
<keyword evidence="1" id="KW-0812">Transmembrane</keyword>
<sequence length="191" mass="20598">MTRPLASDERGATLVEFAILLPVLLGLLMGLMDLCYQAYVQAVLEGAVQKAARDSTIEAANTTTIDNRVIAAVRQVAGKATVTPSRLFYSSFSVIKPEDFVDGNGNNKYDFGECFTDINGNGQWDMDPGRAGQGGASDVTIYKVTATYTRLFPVARMIGLGNQVVLTAATRFKNQPYGTQSIPMPQKISCS</sequence>
<gene>
    <name evidence="3" type="ORF">GGR89_001697</name>
</gene>
<dbReference type="Proteomes" id="UP000531251">
    <property type="component" value="Unassembled WGS sequence"/>
</dbReference>
<keyword evidence="1" id="KW-1133">Transmembrane helix</keyword>
<dbReference type="InterPro" id="IPR012495">
    <property type="entry name" value="TadE-like_dom"/>
</dbReference>
<accession>A0A7X5Y0A7</accession>
<name>A0A7X5Y0A7_9SPHN</name>
<keyword evidence="1" id="KW-0472">Membrane</keyword>
<evidence type="ECO:0000259" key="2">
    <source>
        <dbReference type="Pfam" id="PF07811"/>
    </source>
</evidence>
<keyword evidence="4" id="KW-1185">Reference proteome</keyword>
<dbReference type="AlphaFoldDB" id="A0A7X5Y0A7"/>
<reference evidence="3 4" key="1">
    <citation type="submission" date="2020-03" db="EMBL/GenBank/DDBJ databases">
        <title>Genomic Encyclopedia of Type Strains, Phase IV (KMG-IV): sequencing the most valuable type-strain genomes for metagenomic binning, comparative biology and taxonomic classification.</title>
        <authorList>
            <person name="Goeker M."/>
        </authorList>
    </citation>
    <scope>NUCLEOTIDE SEQUENCE [LARGE SCALE GENOMIC DNA]</scope>
    <source>
        <strain evidence="3 4">DSM 7225</strain>
    </source>
</reference>
<feature type="transmembrane region" description="Helical" evidence="1">
    <location>
        <begin position="12"/>
        <end position="32"/>
    </location>
</feature>
<dbReference type="EMBL" id="JAATJB010000004">
    <property type="protein sequence ID" value="NJB97385.1"/>
    <property type="molecule type" value="Genomic_DNA"/>
</dbReference>
<dbReference type="Pfam" id="PF07811">
    <property type="entry name" value="TadE"/>
    <property type="match status" value="1"/>
</dbReference>
<proteinExistence type="predicted"/>
<comment type="caution">
    <text evidence="3">The sequence shown here is derived from an EMBL/GenBank/DDBJ whole genome shotgun (WGS) entry which is preliminary data.</text>
</comment>
<evidence type="ECO:0000313" key="3">
    <source>
        <dbReference type="EMBL" id="NJB97385.1"/>
    </source>
</evidence>
<evidence type="ECO:0000256" key="1">
    <source>
        <dbReference type="SAM" id="Phobius"/>
    </source>
</evidence>
<evidence type="ECO:0000313" key="4">
    <source>
        <dbReference type="Proteomes" id="UP000531251"/>
    </source>
</evidence>
<protein>
    <submittedName>
        <fullName evidence="3">Flp pilus assembly protein TadG</fullName>
    </submittedName>
</protein>
<organism evidence="3 4">
    <name type="scientific">Sphingomonas trueperi</name>
    <dbReference type="NCBI Taxonomy" id="53317"/>
    <lineage>
        <taxon>Bacteria</taxon>
        <taxon>Pseudomonadati</taxon>
        <taxon>Pseudomonadota</taxon>
        <taxon>Alphaproteobacteria</taxon>
        <taxon>Sphingomonadales</taxon>
        <taxon>Sphingomonadaceae</taxon>
        <taxon>Sphingomonas</taxon>
    </lineage>
</organism>
<dbReference type="RefSeq" id="WP_125977095.1">
    <property type="nucleotide sequence ID" value="NZ_BAAADY010000013.1"/>
</dbReference>